<reference evidence="2" key="1">
    <citation type="submission" date="2021-04" db="EMBL/GenBank/DDBJ databases">
        <title>Devosia litorisediminis sp. nov., isolated from a sand dune.</title>
        <authorList>
            <person name="Park S."/>
            <person name="Yoon J.-H."/>
        </authorList>
    </citation>
    <scope>NUCLEOTIDE SEQUENCE</scope>
    <source>
        <strain evidence="2">BSSL-BM10</strain>
    </source>
</reference>
<evidence type="ECO:0000313" key="3">
    <source>
        <dbReference type="Proteomes" id="UP000678281"/>
    </source>
</evidence>
<sequence>MSQAANRSEPSAAAARPTNRAGRPAVRPFAGLLDVVIVEDPATFTFPGSIRRSSVVAGWTWVCRDICSDFISPDEIADGSLTSAVLEPQLPKIMARMKEALEKADADPETARRLRTMLGSDEARDALPQILSALRARPLLAKATAFGKAINNIGEDSALGVALQSMPLRDPPLAALLFHAAMRQIVNPTRLVTTVIKLSGNATEASVARSGFAPVVDAMLAHAQNQIYLLQPSGPFADIDLICRGLDRFHRLVRALTGYIEFERGSTWAAILSSLTKQVSDRIEPRLRDVVPDLNQALRRGRDASTDRLDNDRLLAAINGIYLLATVRECRASMALNAVFDQAWSQSGEALEMQLQRNLDLIRQNPADPIISARLDAGIKMAEVRFNPEYAETLKRARASAQRAN</sequence>
<feature type="compositionally biased region" description="Low complexity" evidence="1">
    <location>
        <begin position="1"/>
        <end position="17"/>
    </location>
</feature>
<keyword evidence="3" id="KW-1185">Reference proteome</keyword>
<evidence type="ECO:0000256" key="1">
    <source>
        <dbReference type="SAM" id="MobiDB-lite"/>
    </source>
</evidence>
<proteinExistence type="predicted"/>
<dbReference type="EMBL" id="JAGXTP010000001">
    <property type="protein sequence ID" value="MBS3849103.1"/>
    <property type="molecule type" value="Genomic_DNA"/>
</dbReference>
<comment type="caution">
    <text evidence="2">The sequence shown here is derived from an EMBL/GenBank/DDBJ whole genome shotgun (WGS) entry which is preliminary data.</text>
</comment>
<accession>A0A942E6F6</accession>
<feature type="region of interest" description="Disordered" evidence="1">
    <location>
        <begin position="1"/>
        <end position="22"/>
    </location>
</feature>
<protein>
    <submittedName>
        <fullName evidence="2">Uncharacterized protein</fullName>
    </submittedName>
</protein>
<organism evidence="2 3">
    <name type="scientific">Devosia litorisediminis</name>
    <dbReference type="NCBI Taxonomy" id="2829817"/>
    <lineage>
        <taxon>Bacteria</taxon>
        <taxon>Pseudomonadati</taxon>
        <taxon>Pseudomonadota</taxon>
        <taxon>Alphaproteobacteria</taxon>
        <taxon>Hyphomicrobiales</taxon>
        <taxon>Devosiaceae</taxon>
        <taxon>Devosia</taxon>
    </lineage>
</organism>
<dbReference type="Proteomes" id="UP000678281">
    <property type="component" value="Unassembled WGS sequence"/>
</dbReference>
<evidence type="ECO:0000313" key="2">
    <source>
        <dbReference type="EMBL" id="MBS3849103.1"/>
    </source>
</evidence>
<dbReference type="RefSeq" id="WP_212658596.1">
    <property type="nucleotide sequence ID" value="NZ_JAGXTP010000001.1"/>
</dbReference>
<name>A0A942E6F6_9HYPH</name>
<gene>
    <name evidence="2" type="ORF">KD146_10395</name>
</gene>
<dbReference type="AlphaFoldDB" id="A0A942E6F6"/>